<dbReference type="AlphaFoldDB" id="A0A835B6J9"/>
<proteinExistence type="predicted"/>
<dbReference type="OrthoDB" id="670172at2759"/>
<feature type="transmembrane region" description="Helical" evidence="1">
    <location>
        <begin position="38"/>
        <end position="55"/>
    </location>
</feature>
<dbReference type="PANTHER" id="PTHR33994:SF34">
    <property type="entry name" value="LATE EMBRYOGENESIS ABUNDANT PROTEIN LEA-2 SUBGROUP DOMAIN-CONTAINING PROTEIN"/>
    <property type="match status" value="1"/>
</dbReference>
<sequence>MAAITEEHVVLQMKPTAAGSSSGDDSWRARTMPSRRSVLFAIIAVASLIISFLKVQDIIDDKNEARFTVDLAAVEGLNATTIASGGRTVSPAFRLAARVENPRVLTAWCSSRGGRAVVSYGGVSLAWGPVPGFCAARNGGAAELMVAATGRGVGLSEGLRRSLVEELDAGTARVVVEMWLAYDGNGWSSVPVANDGVALVWRELPLPGQGHGAL</sequence>
<evidence type="ECO:0000256" key="1">
    <source>
        <dbReference type="SAM" id="Phobius"/>
    </source>
</evidence>
<accession>A0A835B6J9</accession>
<dbReference type="PANTHER" id="PTHR33994">
    <property type="entry name" value="OS04G0515000 PROTEIN"/>
    <property type="match status" value="1"/>
</dbReference>
<keyword evidence="1" id="KW-0472">Membrane</keyword>
<gene>
    <name evidence="2" type="ORF">HU200_043025</name>
</gene>
<reference evidence="2" key="1">
    <citation type="submission" date="2020-07" db="EMBL/GenBank/DDBJ databases">
        <title>Genome sequence and genetic diversity analysis of an under-domesticated orphan crop, white fonio (Digitaria exilis).</title>
        <authorList>
            <person name="Bennetzen J.L."/>
            <person name="Chen S."/>
            <person name="Ma X."/>
            <person name="Wang X."/>
            <person name="Yssel A.E.J."/>
            <person name="Chaluvadi S.R."/>
            <person name="Johnson M."/>
            <person name="Gangashetty P."/>
            <person name="Hamidou F."/>
            <person name="Sanogo M.D."/>
            <person name="Zwaenepoel A."/>
            <person name="Wallace J."/>
            <person name="Van De Peer Y."/>
            <person name="Van Deynze A."/>
        </authorList>
    </citation>
    <scope>NUCLEOTIDE SEQUENCE</scope>
    <source>
        <tissue evidence="2">Leaves</tissue>
    </source>
</reference>
<protein>
    <submittedName>
        <fullName evidence="2">Uncharacterized protein</fullName>
    </submittedName>
</protein>
<dbReference type="EMBL" id="JACEFO010002056">
    <property type="protein sequence ID" value="KAF8687342.1"/>
    <property type="molecule type" value="Genomic_DNA"/>
</dbReference>
<keyword evidence="1" id="KW-0812">Transmembrane</keyword>
<comment type="caution">
    <text evidence="2">The sequence shown here is derived from an EMBL/GenBank/DDBJ whole genome shotgun (WGS) entry which is preliminary data.</text>
</comment>
<keyword evidence="1" id="KW-1133">Transmembrane helix</keyword>
<organism evidence="2 3">
    <name type="scientific">Digitaria exilis</name>
    <dbReference type="NCBI Taxonomy" id="1010633"/>
    <lineage>
        <taxon>Eukaryota</taxon>
        <taxon>Viridiplantae</taxon>
        <taxon>Streptophyta</taxon>
        <taxon>Embryophyta</taxon>
        <taxon>Tracheophyta</taxon>
        <taxon>Spermatophyta</taxon>
        <taxon>Magnoliopsida</taxon>
        <taxon>Liliopsida</taxon>
        <taxon>Poales</taxon>
        <taxon>Poaceae</taxon>
        <taxon>PACMAD clade</taxon>
        <taxon>Panicoideae</taxon>
        <taxon>Panicodae</taxon>
        <taxon>Paniceae</taxon>
        <taxon>Anthephorinae</taxon>
        <taxon>Digitaria</taxon>
    </lineage>
</organism>
<evidence type="ECO:0000313" key="3">
    <source>
        <dbReference type="Proteomes" id="UP000636709"/>
    </source>
</evidence>
<name>A0A835B6J9_9POAL</name>
<dbReference type="Proteomes" id="UP000636709">
    <property type="component" value="Unassembled WGS sequence"/>
</dbReference>
<evidence type="ECO:0000313" key="2">
    <source>
        <dbReference type="EMBL" id="KAF8687342.1"/>
    </source>
</evidence>
<keyword evidence="3" id="KW-1185">Reference proteome</keyword>